<dbReference type="Gene3D" id="3.90.1750.20">
    <property type="entry name" value="Putative Large Serine Recombinase, Chain B, Domain 2"/>
    <property type="match status" value="1"/>
</dbReference>
<dbReference type="RefSeq" id="WP_379595936.1">
    <property type="nucleotide sequence ID" value="NZ_JBHUDE010000009.1"/>
</dbReference>
<evidence type="ECO:0000313" key="8">
    <source>
        <dbReference type="EMBL" id="MFD1606542.1"/>
    </source>
</evidence>
<dbReference type="Pfam" id="PF13408">
    <property type="entry name" value="Zn_ribbon_recom"/>
    <property type="match status" value="1"/>
</dbReference>
<evidence type="ECO:0000256" key="5">
    <source>
        <dbReference type="SAM" id="Coils"/>
    </source>
</evidence>
<feature type="domain" description="Recombinase" evidence="7">
    <location>
        <begin position="164"/>
        <end position="285"/>
    </location>
</feature>
<dbReference type="PANTHER" id="PTHR30461:SF23">
    <property type="entry name" value="DNA RECOMBINASE-RELATED"/>
    <property type="match status" value="1"/>
</dbReference>
<dbReference type="PROSITE" id="PS00397">
    <property type="entry name" value="RECOMBINASES_1"/>
    <property type="match status" value="1"/>
</dbReference>
<evidence type="ECO:0000256" key="4">
    <source>
        <dbReference type="PROSITE-ProRule" id="PRU10137"/>
    </source>
</evidence>
<dbReference type="InterPro" id="IPR006119">
    <property type="entry name" value="Resolv_N"/>
</dbReference>
<dbReference type="InterPro" id="IPR011109">
    <property type="entry name" value="DNA_bind_recombinase_dom"/>
</dbReference>
<sequence length="589" mass="68101">MNIKTKKIVGLYIRVSTNRQLEHGFSLDAQLEEGTKEAHRQFGQDILIESYVDGGISGKNTKDRPALNRMMKDVADGNIDAIITYKVSRLSRSLSDSLKIVEEIHREKVRFISIKEGEYGTPHGNLQFNILASVAQYQREEIAENVQFGMSQRAREGKWNGGQLLGYDTINKELVINKEEAETVKLIFDKYVNDGWGTKKISNYLNEIGKRTKKGKTFSIVSVSTILDNPAYKGYIRFNQVLNWERDRRKGKNPDYILSKGVHEPIIDEETWNKAAQLRKKRRTGTPRQYSGTFPLTSIAKCPECGSYMTSLYGAKRKDGTKLRYYACGQYHNKGRSVCNPNLINADWLENTVFDKLTQALQSDSIIESITYRINALIEQHPKYTEQTKEIKILEAQQAKLEQQKRRIQDSVATGSGIYTEEEAVERMKEIRMEISENKRKIFSLKEQHSKKESSLKPVSQDFIRQQLQEFLDLKNYLKPLEFRELIVASIEKIEAKKKNLKHIHFSFIAHLPEDESSNSIPSFIKTSIKDFIIKSNNTIPLILKGLYFKPNHYLFMIRFIPINPKPPIHLLQQHQAHHLMRKCHFGKR</sequence>
<feature type="active site" description="O-(5'-phospho-DNA)-serine intermediate" evidence="4">
    <location>
        <position position="16"/>
    </location>
</feature>
<gene>
    <name evidence="8" type="ORF">ACFSBH_02540</name>
</gene>
<feature type="coiled-coil region" evidence="5">
    <location>
        <begin position="384"/>
        <end position="448"/>
    </location>
</feature>
<dbReference type="Gene3D" id="3.40.50.1390">
    <property type="entry name" value="Resolvase, N-terminal catalytic domain"/>
    <property type="match status" value="1"/>
</dbReference>
<evidence type="ECO:0000313" key="9">
    <source>
        <dbReference type="Proteomes" id="UP001597221"/>
    </source>
</evidence>
<dbReference type="PROSITE" id="PS51736">
    <property type="entry name" value="RECOMBINASES_3"/>
    <property type="match status" value="1"/>
</dbReference>
<keyword evidence="9" id="KW-1185">Reference proteome</keyword>
<evidence type="ECO:0000256" key="3">
    <source>
        <dbReference type="ARBA" id="ARBA00023172"/>
    </source>
</evidence>
<dbReference type="InterPro" id="IPR025827">
    <property type="entry name" value="Zn_ribbon_recom_dom"/>
</dbReference>
<accession>A0ABW4HN80</accession>
<evidence type="ECO:0000259" key="6">
    <source>
        <dbReference type="PROSITE" id="PS51736"/>
    </source>
</evidence>
<dbReference type="EMBL" id="JBHUDE010000009">
    <property type="protein sequence ID" value="MFD1606542.1"/>
    <property type="molecule type" value="Genomic_DNA"/>
</dbReference>
<keyword evidence="2" id="KW-0238">DNA-binding</keyword>
<evidence type="ECO:0000259" key="7">
    <source>
        <dbReference type="PROSITE" id="PS51737"/>
    </source>
</evidence>
<organism evidence="8 9">
    <name type="scientific">Oceanobacillus luteolus</name>
    <dbReference type="NCBI Taxonomy" id="1274358"/>
    <lineage>
        <taxon>Bacteria</taxon>
        <taxon>Bacillati</taxon>
        <taxon>Bacillota</taxon>
        <taxon>Bacilli</taxon>
        <taxon>Bacillales</taxon>
        <taxon>Bacillaceae</taxon>
        <taxon>Oceanobacillus</taxon>
    </lineage>
</organism>
<dbReference type="InterPro" id="IPR050639">
    <property type="entry name" value="SSR_resolvase"/>
</dbReference>
<proteinExistence type="predicted"/>
<evidence type="ECO:0000256" key="2">
    <source>
        <dbReference type="ARBA" id="ARBA00023125"/>
    </source>
</evidence>
<reference evidence="9" key="1">
    <citation type="journal article" date="2019" name="Int. J. Syst. Evol. Microbiol.">
        <title>The Global Catalogue of Microorganisms (GCM) 10K type strain sequencing project: providing services to taxonomists for standard genome sequencing and annotation.</title>
        <authorList>
            <consortium name="The Broad Institute Genomics Platform"/>
            <consortium name="The Broad Institute Genome Sequencing Center for Infectious Disease"/>
            <person name="Wu L."/>
            <person name="Ma J."/>
        </authorList>
    </citation>
    <scope>NUCLEOTIDE SEQUENCE [LARGE SCALE GENOMIC DNA]</scope>
    <source>
        <strain evidence="9">CGMCC 1.12376</strain>
    </source>
</reference>
<dbReference type="Proteomes" id="UP001597221">
    <property type="component" value="Unassembled WGS sequence"/>
</dbReference>
<keyword evidence="3" id="KW-0233">DNA recombination</keyword>
<dbReference type="CDD" id="cd00338">
    <property type="entry name" value="Ser_Recombinase"/>
    <property type="match status" value="1"/>
</dbReference>
<dbReference type="InterPro" id="IPR036162">
    <property type="entry name" value="Resolvase-like_N_sf"/>
</dbReference>
<dbReference type="PANTHER" id="PTHR30461">
    <property type="entry name" value="DNA-INVERTASE FROM LAMBDOID PROPHAGE"/>
    <property type="match status" value="1"/>
</dbReference>
<name>A0ABW4HN80_9BACI</name>
<dbReference type="SMART" id="SM00857">
    <property type="entry name" value="Resolvase"/>
    <property type="match status" value="1"/>
</dbReference>
<evidence type="ECO:0000256" key="1">
    <source>
        <dbReference type="ARBA" id="ARBA00022908"/>
    </source>
</evidence>
<dbReference type="SUPFAM" id="SSF53041">
    <property type="entry name" value="Resolvase-like"/>
    <property type="match status" value="1"/>
</dbReference>
<comment type="caution">
    <text evidence="8">The sequence shown here is derived from an EMBL/GenBank/DDBJ whole genome shotgun (WGS) entry which is preliminary data.</text>
</comment>
<dbReference type="InterPro" id="IPR006118">
    <property type="entry name" value="Recombinase_CS"/>
</dbReference>
<keyword evidence="5" id="KW-0175">Coiled coil</keyword>
<dbReference type="Pfam" id="PF07508">
    <property type="entry name" value="Recombinase"/>
    <property type="match status" value="1"/>
</dbReference>
<dbReference type="InterPro" id="IPR038109">
    <property type="entry name" value="DNA_bind_recomb_sf"/>
</dbReference>
<feature type="domain" description="Resolvase/invertase-type recombinase catalytic" evidence="6">
    <location>
        <begin position="8"/>
        <end position="157"/>
    </location>
</feature>
<protein>
    <submittedName>
        <fullName evidence="8">Recombinase family protein</fullName>
    </submittedName>
</protein>
<dbReference type="Pfam" id="PF00239">
    <property type="entry name" value="Resolvase"/>
    <property type="match status" value="1"/>
</dbReference>
<dbReference type="PROSITE" id="PS51737">
    <property type="entry name" value="RECOMBINASE_DNA_BIND"/>
    <property type="match status" value="1"/>
</dbReference>
<keyword evidence="1" id="KW-0229">DNA integration</keyword>